<dbReference type="Gene3D" id="1.25.40.10">
    <property type="entry name" value="Tetratricopeptide repeat domain"/>
    <property type="match status" value="1"/>
</dbReference>
<dbReference type="PANTHER" id="PTHR47691:SF3">
    <property type="entry name" value="HTH-TYPE TRANSCRIPTIONAL REGULATOR RV0890C-RELATED"/>
    <property type="match status" value="1"/>
</dbReference>
<keyword evidence="1" id="KW-0802">TPR repeat</keyword>
<evidence type="ECO:0000256" key="2">
    <source>
        <dbReference type="SAM" id="MobiDB-lite"/>
    </source>
</evidence>
<proteinExistence type="predicted"/>
<evidence type="ECO:0000313" key="5">
    <source>
        <dbReference type="Proteomes" id="UP000225706"/>
    </source>
</evidence>
<dbReference type="SUPFAM" id="SSF52540">
    <property type="entry name" value="P-loop containing nucleoside triphosphate hydrolases"/>
    <property type="match status" value="1"/>
</dbReference>
<accession>A0A2B4RBY3</accession>
<dbReference type="PANTHER" id="PTHR47691">
    <property type="entry name" value="REGULATOR-RELATED"/>
    <property type="match status" value="1"/>
</dbReference>
<evidence type="ECO:0000256" key="1">
    <source>
        <dbReference type="PROSITE-ProRule" id="PRU00339"/>
    </source>
</evidence>
<dbReference type="InterPro" id="IPR000488">
    <property type="entry name" value="Death_dom"/>
</dbReference>
<dbReference type="SMART" id="SM00028">
    <property type="entry name" value="TPR"/>
    <property type="match status" value="3"/>
</dbReference>
<dbReference type="PRINTS" id="PR00364">
    <property type="entry name" value="DISEASERSIST"/>
</dbReference>
<dbReference type="Gene3D" id="1.10.533.10">
    <property type="entry name" value="Death Domain, Fas"/>
    <property type="match status" value="1"/>
</dbReference>
<dbReference type="GO" id="GO:0007165">
    <property type="term" value="P:signal transduction"/>
    <property type="evidence" value="ECO:0007669"/>
    <property type="project" value="InterPro"/>
</dbReference>
<evidence type="ECO:0000313" key="4">
    <source>
        <dbReference type="EMBL" id="PFX14020.1"/>
    </source>
</evidence>
<dbReference type="EMBL" id="LSMT01000852">
    <property type="protein sequence ID" value="PFX14020.1"/>
    <property type="molecule type" value="Genomic_DNA"/>
</dbReference>
<dbReference type="GO" id="GO:0043531">
    <property type="term" value="F:ADP binding"/>
    <property type="evidence" value="ECO:0007669"/>
    <property type="project" value="InterPro"/>
</dbReference>
<reference evidence="5" key="1">
    <citation type="journal article" date="2017" name="bioRxiv">
        <title>Comparative analysis of the genomes of Stylophora pistillata and Acropora digitifera provides evidence for extensive differences between species of corals.</title>
        <authorList>
            <person name="Voolstra C.R."/>
            <person name="Li Y."/>
            <person name="Liew Y.J."/>
            <person name="Baumgarten S."/>
            <person name="Zoccola D."/>
            <person name="Flot J.-F."/>
            <person name="Tambutte S."/>
            <person name="Allemand D."/>
            <person name="Aranda M."/>
        </authorList>
    </citation>
    <scope>NUCLEOTIDE SEQUENCE [LARGE SCALE GENOMIC DNA]</scope>
</reference>
<dbReference type="InterPro" id="IPR011990">
    <property type="entry name" value="TPR-like_helical_dom_sf"/>
</dbReference>
<dbReference type="Proteomes" id="UP000225706">
    <property type="component" value="Unassembled WGS sequence"/>
</dbReference>
<sequence>MASGKRKGRESPSCSNQGHKHPKVTSVDMTVKKGTPTNEELEKLGNEIGELWIKLGRRLGVKEPKLQDINQRNEQLCERGYYMLMAWKQENGSVATYQILNAALQHELVQRKDLAEQICYNHEKLDDLGKKIDGVPDAGREKGSKLESELPEAPAYVHGHTMEVDSIVKILTDDSTKDVAVVLVSGIPGIGKSTVSLQAGHKLKDDFGRIVKFCSLRDLHPTKNGRDTKDDEGERVLREILSKCQPDPLPAKEYPKDALLIWCRQLEEDLVLVLDNAEDALEDSFKDSFMGLLTEMRTCSKKKIKFIITSRRTDIESTGPNLTVKKVTVEPLSEEDSIQVLKGVGRLQMGSDVSGEDLIRVAKLCEYIPLALGLASSLLSSDSEYSVDELTVDLEKHPTRTLECEAIMEIAFEKLSEPLQHSLIRLSVFGRSFEKKAAKALLGDHCAEHLMKLKKRCFIQKHGDRYLLHLLIRRYARSIGAEKFPDILNHGQQTFNEHFLAMISENAEMYMRKDKCKASFDLFNEERLNYETLLRDVSDEKVQNCKALRDAVSGCRKVAPYVEFCVPVKLYEDFLNGLLRYVRMQNEAVHEVEILCLLNYEGRKRCCAKMRAKGSMDLASKLFEENRPAFKKSVPSEVTYRRHYGRYLSQDCGQRNEAQDHFKKALSICESYEKETSEVISDKAAILAQLGHIANYQGRLNEARKCYSQALKFRQDHYGDHILTAFIHKIVADNYLYLKDLPLAMENYMEAIDIMKSLNREEHKEAIPTYKNMGICFERSKRFDESRKTYEKGSEVADNTIEGNHKWKVEIKTRLALLLHSEYPDDVDTAVGIAKDVLEMGRQLGLKDKDWPEKKAIEKISQTQ</sequence>
<dbReference type="PROSITE" id="PS50005">
    <property type="entry name" value="TPR"/>
    <property type="match status" value="1"/>
</dbReference>
<dbReference type="PROSITE" id="PS50017">
    <property type="entry name" value="DEATH_DOMAIN"/>
    <property type="match status" value="1"/>
</dbReference>
<dbReference type="Pfam" id="PF00531">
    <property type="entry name" value="Death"/>
    <property type="match status" value="1"/>
</dbReference>
<name>A0A2B4RBY3_STYPI</name>
<dbReference type="InterPro" id="IPR027417">
    <property type="entry name" value="P-loop_NTPase"/>
</dbReference>
<dbReference type="InterPro" id="IPR019734">
    <property type="entry name" value="TPR_rpt"/>
</dbReference>
<dbReference type="InterPro" id="IPR011029">
    <property type="entry name" value="DEATH-like_dom_sf"/>
</dbReference>
<feature type="domain" description="Death" evidence="3">
    <location>
        <begin position="37"/>
        <end position="105"/>
    </location>
</feature>
<dbReference type="AlphaFoldDB" id="A0A2B4RBY3"/>
<gene>
    <name evidence="4" type="primary">afsR</name>
    <name evidence="4" type="ORF">AWC38_SpisGene21858</name>
</gene>
<comment type="caution">
    <text evidence="4">The sequence shown here is derived from an EMBL/GenBank/DDBJ whole genome shotgun (WGS) entry which is preliminary data.</text>
</comment>
<dbReference type="SUPFAM" id="SSF47986">
    <property type="entry name" value="DEATH domain"/>
    <property type="match status" value="1"/>
</dbReference>
<feature type="region of interest" description="Disordered" evidence="2">
    <location>
        <begin position="1"/>
        <end position="39"/>
    </location>
</feature>
<keyword evidence="5" id="KW-1185">Reference proteome</keyword>
<feature type="repeat" description="TPR" evidence="1">
    <location>
        <begin position="684"/>
        <end position="717"/>
    </location>
</feature>
<evidence type="ECO:0000259" key="3">
    <source>
        <dbReference type="PROSITE" id="PS50017"/>
    </source>
</evidence>
<dbReference type="CDD" id="cd01670">
    <property type="entry name" value="Death"/>
    <property type="match status" value="1"/>
</dbReference>
<dbReference type="Pfam" id="PF13424">
    <property type="entry name" value="TPR_12"/>
    <property type="match status" value="1"/>
</dbReference>
<protein>
    <submittedName>
        <fullName evidence="4">Regulatory protein AfsR</fullName>
    </submittedName>
</protein>
<dbReference type="OrthoDB" id="5963113at2759"/>
<dbReference type="SUPFAM" id="SSF48452">
    <property type="entry name" value="TPR-like"/>
    <property type="match status" value="1"/>
</dbReference>
<dbReference type="Gene3D" id="3.40.50.300">
    <property type="entry name" value="P-loop containing nucleotide triphosphate hydrolases"/>
    <property type="match status" value="1"/>
</dbReference>
<organism evidence="4 5">
    <name type="scientific">Stylophora pistillata</name>
    <name type="common">Smooth cauliflower coral</name>
    <dbReference type="NCBI Taxonomy" id="50429"/>
    <lineage>
        <taxon>Eukaryota</taxon>
        <taxon>Metazoa</taxon>
        <taxon>Cnidaria</taxon>
        <taxon>Anthozoa</taxon>
        <taxon>Hexacorallia</taxon>
        <taxon>Scleractinia</taxon>
        <taxon>Astrocoeniina</taxon>
        <taxon>Pocilloporidae</taxon>
        <taxon>Stylophora</taxon>
    </lineage>
</organism>